<proteinExistence type="predicted"/>
<comment type="caution">
    <text evidence="2">The sequence shown here is derived from an EMBL/GenBank/DDBJ whole genome shotgun (WGS) entry which is preliminary data.</text>
</comment>
<feature type="compositionally biased region" description="Polar residues" evidence="1">
    <location>
        <begin position="31"/>
        <end position="41"/>
    </location>
</feature>
<accession>A0A6I4VMT1</accession>
<dbReference type="PROSITE" id="PS51257">
    <property type="entry name" value="PROKAR_LIPOPROTEIN"/>
    <property type="match status" value="1"/>
</dbReference>
<keyword evidence="3" id="KW-1185">Reference proteome</keyword>
<evidence type="ECO:0000313" key="2">
    <source>
        <dbReference type="EMBL" id="MXQ52343.1"/>
    </source>
</evidence>
<reference evidence="2 3" key="1">
    <citation type="submission" date="2019-12" db="EMBL/GenBank/DDBJ databases">
        <title>Whole-genome analyses of novel actinobacteria.</title>
        <authorList>
            <person name="Sahin N."/>
            <person name="Saygin H."/>
        </authorList>
    </citation>
    <scope>NUCLEOTIDE SEQUENCE [LARGE SCALE GENOMIC DNA]</scope>
    <source>
        <strain evidence="2 3">KC615</strain>
    </source>
</reference>
<feature type="region of interest" description="Disordered" evidence="1">
    <location>
        <begin position="31"/>
        <end position="50"/>
    </location>
</feature>
<dbReference type="RefSeq" id="WP_160799376.1">
    <property type="nucleotide sequence ID" value="NZ_WUUL01000001.1"/>
</dbReference>
<dbReference type="Proteomes" id="UP000430692">
    <property type="component" value="Unassembled WGS sequence"/>
</dbReference>
<organism evidence="2 3">
    <name type="scientific">Shimazuella alba</name>
    <dbReference type="NCBI Taxonomy" id="2690964"/>
    <lineage>
        <taxon>Bacteria</taxon>
        <taxon>Bacillati</taxon>
        <taxon>Bacillota</taxon>
        <taxon>Bacilli</taxon>
        <taxon>Bacillales</taxon>
        <taxon>Thermoactinomycetaceae</taxon>
        <taxon>Shimazuella</taxon>
    </lineage>
</organism>
<feature type="compositionally biased region" description="Basic and acidic residues" evidence="1">
    <location>
        <begin position="197"/>
        <end position="218"/>
    </location>
</feature>
<evidence type="ECO:0000313" key="3">
    <source>
        <dbReference type="Proteomes" id="UP000430692"/>
    </source>
</evidence>
<name>A0A6I4VMT1_9BACL</name>
<gene>
    <name evidence="2" type="ORF">GSM42_00965</name>
</gene>
<evidence type="ECO:0000256" key="1">
    <source>
        <dbReference type="SAM" id="MobiDB-lite"/>
    </source>
</evidence>
<dbReference type="EMBL" id="WUUL01000001">
    <property type="protein sequence ID" value="MXQ52343.1"/>
    <property type="molecule type" value="Genomic_DNA"/>
</dbReference>
<dbReference type="Pfam" id="PF14172">
    <property type="entry name" value="DUF4309"/>
    <property type="match status" value="1"/>
</dbReference>
<dbReference type="AlphaFoldDB" id="A0A6I4VMT1"/>
<protein>
    <submittedName>
        <fullName evidence="2">DUF4309 domain-containing protein</fullName>
    </submittedName>
</protein>
<feature type="region of interest" description="Disordered" evidence="1">
    <location>
        <begin position="194"/>
        <end position="218"/>
    </location>
</feature>
<sequence length="218" mass="24812">MQFFRSSCIFFVLLLLSGCDFILPFQESKSEPATTTTSNHLESTHSSKKVHVPIQPKTINPDHQKYLLESLALAGSGKVIGSEFAANKHTLSDVKKKYGEPNAKSKDFPYYIYSKRNLDIGVGKDDLIYDMRSHDPKLKKITRSEVVKILGVPTRIKHNTGESIYIYDVNGFQLKLIYELTKDDPTIHHSSVYSEAAFKKQEKKEKKGEKKKEEAKDK</sequence>
<dbReference type="InterPro" id="IPR025453">
    <property type="entry name" value="DUF4309"/>
</dbReference>